<evidence type="ECO:0000313" key="3">
    <source>
        <dbReference type="EMBL" id="KAG1771988.1"/>
    </source>
</evidence>
<dbReference type="AlphaFoldDB" id="A0A9P6ZN47"/>
<proteinExistence type="predicted"/>
<keyword evidence="2" id="KW-0732">Signal</keyword>
<dbReference type="Proteomes" id="UP000714275">
    <property type="component" value="Unassembled WGS sequence"/>
</dbReference>
<feature type="chain" id="PRO_5040233287" evidence="2">
    <location>
        <begin position="16"/>
        <end position="181"/>
    </location>
</feature>
<keyword evidence="1" id="KW-0472">Membrane</keyword>
<gene>
    <name evidence="3" type="ORF">EV702DRAFT_630238</name>
</gene>
<dbReference type="EMBL" id="JABBWD010000055">
    <property type="protein sequence ID" value="KAG1771988.1"/>
    <property type="molecule type" value="Genomic_DNA"/>
</dbReference>
<evidence type="ECO:0000256" key="1">
    <source>
        <dbReference type="SAM" id="Phobius"/>
    </source>
</evidence>
<keyword evidence="4" id="KW-1185">Reference proteome</keyword>
<feature type="transmembrane region" description="Helical" evidence="1">
    <location>
        <begin position="32"/>
        <end position="52"/>
    </location>
</feature>
<dbReference type="OrthoDB" id="2686513at2759"/>
<accession>A0A9P6ZN47</accession>
<feature type="transmembrane region" description="Helical" evidence="1">
    <location>
        <begin position="107"/>
        <end position="126"/>
    </location>
</feature>
<keyword evidence="1" id="KW-1133">Transmembrane helix</keyword>
<name>A0A9P6ZN47_9AGAM</name>
<feature type="signal peptide" evidence="2">
    <location>
        <begin position="1"/>
        <end position="15"/>
    </location>
</feature>
<reference evidence="3" key="1">
    <citation type="journal article" date="2020" name="New Phytol.">
        <title>Comparative genomics reveals dynamic genome evolution in host specialist ectomycorrhizal fungi.</title>
        <authorList>
            <person name="Lofgren L.A."/>
            <person name="Nguyen N.H."/>
            <person name="Vilgalys R."/>
            <person name="Ruytinx J."/>
            <person name="Liao H.L."/>
            <person name="Branco S."/>
            <person name="Kuo A."/>
            <person name="LaButti K."/>
            <person name="Lipzen A."/>
            <person name="Andreopoulos W."/>
            <person name="Pangilinan J."/>
            <person name="Riley R."/>
            <person name="Hundley H."/>
            <person name="Na H."/>
            <person name="Barry K."/>
            <person name="Grigoriev I.V."/>
            <person name="Stajich J.E."/>
            <person name="Kennedy P.G."/>
        </authorList>
    </citation>
    <scope>NUCLEOTIDE SEQUENCE</scope>
    <source>
        <strain evidence="3">DOB743</strain>
    </source>
</reference>
<comment type="caution">
    <text evidence="3">The sequence shown here is derived from an EMBL/GenBank/DDBJ whole genome shotgun (WGS) entry which is preliminary data.</text>
</comment>
<feature type="transmembrane region" description="Helical" evidence="1">
    <location>
        <begin position="147"/>
        <end position="168"/>
    </location>
</feature>
<protein>
    <submittedName>
        <fullName evidence="3">Uncharacterized protein</fullName>
    </submittedName>
</protein>
<organism evidence="3 4">
    <name type="scientific">Suillus placidus</name>
    <dbReference type="NCBI Taxonomy" id="48579"/>
    <lineage>
        <taxon>Eukaryota</taxon>
        <taxon>Fungi</taxon>
        <taxon>Dikarya</taxon>
        <taxon>Basidiomycota</taxon>
        <taxon>Agaricomycotina</taxon>
        <taxon>Agaricomycetes</taxon>
        <taxon>Agaricomycetidae</taxon>
        <taxon>Boletales</taxon>
        <taxon>Suillineae</taxon>
        <taxon>Suillaceae</taxon>
        <taxon>Suillus</taxon>
    </lineage>
</organism>
<sequence length="181" mass="19991">MLLWLAISLACLSISCPPFQMSCSTYMLVRELSLFLSQIAVCLILTLRIYALYGRSRRLLSCMVITGIALTGGASAGSFGDNSNTATYIQGSDCHNTFTAETAARYGLAWVAVFVYELLIFVLTIFRTCKTRGFLLSSSSSRNILDIIFQDGAMYFAAMTLINLPNILTYYCGSRKSSHIY</sequence>
<evidence type="ECO:0000256" key="2">
    <source>
        <dbReference type="SAM" id="SignalP"/>
    </source>
</evidence>
<evidence type="ECO:0000313" key="4">
    <source>
        <dbReference type="Proteomes" id="UP000714275"/>
    </source>
</evidence>
<keyword evidence="1" id="KW-0812">Transmembrane</keyword>